<dbReference type="Proteomes" id="UP000887579">
    <property type="component" value="Unplaced"/>
</dbReference>
<reference evidence="2" key="1">
    <citation type="submission" date="2022-11" db="UniProtKB">
        <authorList>
            <consortium name="WormBaseParasite"/>
        </authorList>
    </citation>
    <scope>IDENTIFICATION</scope>
</reference>
<evidence type="ECO:0000313" key="2">
    <source>
        <dbReference type="WBParaSite" id="ES5_v2.g16109.t1"/>
    </source>
</evidence>
<dbReference type="WBParaSite" id="ES5_v2.g16109.t1">
    <property type="protein sequence ID" value="ES5_v2.g16109.t1"/>
    <property type="gene ID" value="ES5_v2.g16109"/>
</dbReference>
<accession>A0AC34FFM7</accession>
<name>A0AC34FFM7_9BILA</name>
<proteinExistence type="predicted"/>
<protein>
    <submittedName>
        <fullName evidence="2">Uncharacterized protein</fullName>
    </submittedName>
</protein>
<sequence>MSNDNNDARGPLSPNPQRNAVTNEALDGTLDALRPEMVPHLFRRAVVRGLVTPADGQPGPPVSGQPEPPVSGQPGPPVSGQPEPPVSGQPEPPVSGQPGPPVSGQVATPAVSSVPVDEEDWTPNPATISHGFVSSSIPPVAPIDDWSEYSVSMPTPAVAPTPGTNQPPAV</sequence>
<evidence type="ECO:0000313" key="1">
    <source>
        <dbReference type="Proteomes" id="UP000887579"/>
    </source>
</evidence>
<organism evidence="1 2">
    <name type="scientific">Panagrolaimus sp. ES5</name>
    <dbReference type="NCBI Taxonomy" id="591445"/>
    <lineage>
        <taxon>Eukaryota</taxon>
        <taxon>Metazoa</taxon>
        <taxon>Ecdysozoa</taxon>
        <taxon>Nematoda</taxon>
        <taxon>Chromadorea</taxon>
        <taxon>Rhabditida</taxon>
        <taxon>Tylenchina</taxon>
        <taxon>Panagrolaimomorpha</taxon>
        <taxon>Panagrolaimoidea</taxon>
        <taxon>Panagrolaimidae</taxon>
        <taxon>Panagrolaimus</taxon>
    </lineage>
</organism>